<accession>A0A1I5EH44</accession>
<keyword evidence="7 10" id="KW-0235">DNA replication</keyword>
<dbReference type="Pfam" id="PF02768">
    <property type="entry name" value="DNA_pol3_beta_3"/>
    <property type="match status" value="1"/>
</dbReference>
<dbReference type="EMBL" id="FOVJ01000007">
    <property type="protein sequence ID" value="SFO10401.1"/>
    <property type="molecule type" value="Genomic_DNA"/>
</dbReference>
<reference evidence="15" key="1">
    <citation type="submission" date="2016-10" db="EMBL/GenBank/DDBJ databases">
        <authorList>
            <person name="Varghese N."/>
        </authorList>
    </citation>
    <scope>NUCLEOTIDE SEQUENCE [LARGE SCALE GENOMIC DNA]</scope>
    <source>
        <strain evidence="15">Nsp8</strain>
    </source>
</reference>
<evidence type="ECO:0000256" key="8">
    <source>
        <dbReference type="ARBA" id="ARBA00022932"/>
    </source>
</evidence>
<dbReference type="Gene3D" id="3.10.150.10">
    <property type="entry name" value="DNA Polymerase III, subunit A, domain 2"/>
    <property type="match status" value="1"/>
</dbReference>
<dbReference type="GO" id="GO:0005737">
    <property type="term" value="C:cytoplasm"/>
    <property type="evidence" value="ECO:0007669"/>
    <property type="project" value="UniProtKB-SubCell"/>
</dbReference>
<comment type="similarity">
    <text evidence="2 10">Belongs to the beta sliding clamp family.</text>
</comment>
<dbReference type="GO" id="GO:0008408">
    <property type="term" value="F:3'-5' exonuclease activity"/>
    <property type="evidence" value="ECO:0007669"/>
    <property type="project" value="InterPro"/>
</dbReference>
<evidence type="ECO:0000256" key="2">
    <source>
        <dbReference type="ARBA" id="ARBA00010752"/>
    </source>
</evidence>
<dbReference type="InterPro" id="IPR001001">
    <property type="entry name" value="DNA_polIII_beta"/>
</dbReference>
<evidence type="ECO:0000313" key="14">
    <source>
        <dbReference type="EMBL" id="SFO10401.1"/>
    </source>
</evidence>
<evidence type="ECO:0000259" key="13">
    <source>
        <dbReference type="Pfam" id="PF02768"/>
    </source>
</evidence>
<evidence type="ECO:0000259" key="12">
    <source>
        <dbReference type="Pfam" id="PF02767"/>
    </source>
</evidence>
<dbReference type="GO" id="GO:0003887">
    <property type="term" value="F:DNA-directed DNA polymerase activity"/>
    <property type="evidence" value="ECO:0007669"/>
    <property type="project" value="UniProtKB-UniRule"/>
</dbReference>
<comment type="subcellular location">
    <subcellularLocation>
        <location evidence="1 10">Cytoplasm</location>
    </subcellularLocation>
</comment>
<sequence length="369" mass="41769">MKLIETDKDTLLKPLQTVTGIVERRHTLPILSNVLIERKQEKISFIATDLEIQITTSAEDNHAGGEEYAVTVAAKKLQDILRALPDKARVVLEMGENRLHAKAGKSRFNLQTLPVEDFPKFPESTESQGKITVQQKELKHILSMVQYAMAQQDIRYYLNGLLLLVEEDYLRVVATDGHRLAFALMKLQAPQTKTEVILPRKVVLELARLLNDSDEPVTVEILQNQVRFSFSDVILVSKVVDGKFPDYNRVIPTGYEKQFVINRVLLLQTLQRAAILSNEKFRGVRLILTTGNLRIVCNNSEQEEAQEELELQYDGEALDIGFNITYLLDVLNNLNNETVQCSFGDANSSALISIPGNDDFKYVVMPMRI</sequence>
<evidence type="ECO:0000256" key="3">
    <source>
        <dbReference type="ARBA" id="ARBA00021035"/>
    </source>
</evidence>
<dbReference type="Pfam" id="PF00712">
    <property type="entry name" value="DNA_pol3_beta"/>
    <property type="match status" value="1"/>
</dbReference>
<dbReference type="RefSeq" id="WP_074798154.1">
    <property type="nucleotide sequence ID" value="NZ_FOVJ01000007.1"/>
</dbReference>
<dbReference type="STRING" id="1266925.GCA_000619905_01651"/>
<dbReference type="SUPFAM" id="SSF55979">
    <property type="entry name" value="DNA clamp"/>
    <property type="match status" value="3"/>
</dbReference>
<keyword evidence="6 10" id="KW-0548">Nucleotidyltransferase</keyword>
<dbReference type="Pfam" id="PF02767">
    <property type="entry name" value="DNA_pol3_beta_2"/>
    <property type="match status" value="1"/>
</dbReference>
<evidence type="ECO:0000256" key="1">
    <source>
        <dbReference type="ARBA" id="ARBA00004496"/>
    </source>
</evidence>
<comment type="subunit">
    <text evidence="10">Forms a ring-shaped head-to-tail homodimer around DNA.</text>
</comment>
<keyword evidence="9" id="KW-0238">DNA-binding</keyword>
<feature type="domain" description="DNA polymerase III beta sliding clamp N-terminal" evidence="11">
    <location>
        <begin position="7"/>
        <end position="121"/>
    </location>
</feature>
<evidence type="ECO:0000256" key="10">
    <source>
        <dbReference type="PIRNR" id="PIRNR000804"/>
    </source>
</evidence>
<dbReference type="PANTHER" id="PTHR30478:SF0">
    <property type="entry name" value="BETA SLIDING CLAMP"/>
    <property type="match status" value="1"/>
</dbReference>
<dbReference type="GO" id="GO:0003677">
    <property type="term" value="F:DNA binding"/>
    <property type="evidence" value="ECO:0007669"/>
    <property type="project" value="UniProtKB-UniRule"/>
</dbReference>
<keyword evidence="5 10" id="KW-0808">Transferase</keyword>
<organism evidence="14 15">
    <name type="scientific">Nitrosospira briensis</name>
    <dbReference type="NCBI Taxonomy" id="35799"/>
    <lineage>
        <taxon>Bacteria</taxon>
        <taxon>Pseudomonadati</taxon>
        <taxon>Pseudomonadota</taxon>
        <taxon>Betaproteobacteria</taxon>
        <taxon>Nitrosomonadales</taxon>
        <taxon>Nitrosomonadaceae</taxon>
        <taxon>Nitrosospira</taxon>
    </lineage>
</organism>
<dbReference type="Proteomes" id="UP000183107">
    <property type="component" value="Unassembled WGS sequence"/>
</dbReference>
<dbReference type="GO" id="GO:0006271">
    <property type="term" value="P:DNA strand elongation involved in DNA replication"/>
    <property type="evidence" value="ECO:0007669"/>
    <property type="project" value="TreeGrafter"/>
</dbReference>
<feature type="domain" description="DNA polymerase III beta sliding clamp C-terminal" evidence="13">
    <location>
        <begin position="249"/>
        <end position="368"/>
    </location>
</feature>
<gene>
    <name evidence="14" type="ORF">SAMN05216386_2646</name>
</gene>
<proteinExistence type="inferred from homology"/>
<evidence type="ECO:0000256" key="7">
    <source>
        <dbReference type="ARBA" id="ARBA00022705"/>
    </source>
</evidence>
<keyword evidence="8 10" id="KW-0239">DNA-directed DNA polymerase</keyword>
<dbReference type="GO" id="GO:0009360">
    <property type="term" value="C:DNA polymerase III complex"/>
    <property type="evidence" value="ECO:0007669"/>
    <property type="project" value="InterPro"/>
</dbReference>
<keyword evidence="4 10" id="KW-0963">Cytoplasm</keyword>
<dbReference type="InterPro" id="IPR022637">
    <property type="entry name" value="DNA_polIII_beta_cen"/>
</dbReference>
<evidence type="ECO:0000259" key="11">
    <source>
        <dbReference type="Pfam" id="PF00712"/>
    </source>
</evidence>
<dbReference type="PANTHER" id="PTHR30478">
    <property type="entry name" value="DNA POLYMERASE III SUBUNIT BETA"/>
    <property type="match status" value="1"/>
</dbReference>
<keyword evidence="15" id="KW-1185">Reference proteome</keyword>
<evidence type="ECO:0000256" key="6">
    <source>
        <dbReference type="ARBA" id="ARBA00022695"/>
    </source>
</evidence>
<comment type="function">
    <text evidence="10">Confers DNA tethering and processivity to DNA polymerases and other proteins. Acts as a clamp, forming a ring around DNA (a reaction catalyzed by the clamp-loading complex) which diffuses in an ATP-independent manner freely and bidirectionally along dsDNA. Initially characterized for its ability to contact the catalytic subunit of DNA polymerase III (Pol III), a complex, multichain enzyme responsible for most of the replicative synthesis in bacteria; Pol III exhibits 3'-5' exonuclease proofreading activity. The beta chain is required for initiation of replication as well as for processivity of DNA replication.</text>
</comment>
<name>A0A1I5EH44_9PROT</name>
<dbReference type="SMART" id="SM00480">
    <property type="entry name" value="POL3Bc"/>
    <property type="match status" value="1"/>
</dbReference>
<protein>
    <recommendedName>
        <fullName evidence="3 10">Beta sliding clamp</fullName>
    </recommendedName>
</protein>
<dbReference type="AlphaFoldDB" id="A0A1I5EH44"/>
<dbReference type="InterPro" id="IPR046938">
    <property type="entry name" value="DNA_clamp_sf"/>
</dbReference>
<dbReference type="CDD" id="cd00140">
    <property type="entry name" value="beta_clamp"/>
    <property type="match status" value="1"/>
</dbReference>
<evidence type="ECO:0000313" key="15">
    <source>
        <dbReference type="Proteomes" id="UP000183107"/>
    </source>
</evidence>
<dbReference type="OrthoDB" id="8421503at2"/>
<dbReference type="PIRSF" id="PIRSF000804">
    <property type="entry name" value="DNA_pol_III_b"/>
    <property type="match status" value="1"/>
</dbReference>
<feature type="domain" description="DNA polymerase III beta sliding clamp central" evidence="12">
    <location>
        <begin position="132"/>
        <end position="246"/>
    </location>
</feature>
<dbReference type="Gene3D" id="3.70.10.10">
    <property type="match status" value="1"/>
</dbReference>
<evidence type="ECO:0000256" key="5">
    <source>
        <dbReference type="ARBA" id="ARBA00022679"/>
    </source>
</evidence>
<evidence type="ECO:0000256" key="9">
    <source>
        <dbReference type="ARBA" id="ARBA00023125"/>
    </source>
</evidence>
<evidence type="ECO:0000256" key="4">
    <source>
        <dbReference type="ARBA" id="ARBA00022490"/>
    </source>
</evidence>
<dbReference type="InterPro" id="IPR022635">
    <property type="entry name" value="DNA_polIII_beta_C"/>
</dbReference>
<dbReference type="InterPro" id="IPR022634">
    <property type="entry name" value="DNA_polIII_beta_N"/>
</dbReference>
<dbReference type="NCBIfam" id="TIGR00663">
    <property type="entry name" value="dnan"/>
    <property type="match status" value="1"/>
</dbReference>